<sequence>MDIPYQALFQPVDETQNMQSLFVEPQPQPQYYGFPLPTGSSLDSGYAGEDINPFEDNVFGPDIKMGFGQQLNSTTPNFGTYGYTANDQLASGPDLNYMPVAFNAPFTHNYSSLKQSSNVSQSPPALVADDSISVKSEDASSDAASPEATTFPVDQQSRKCPGTLKRAATDTSLENQPASIQRQPAKEGRGRTRKRIPHTAVERRYRENLNTQLENLRCALPKLQAAHRRRPSDPNDPMKPSKCEILIGAVEHIKRLEEQVKELKKKLGE</sequence>
<dbReference type="SUPFAM" id="SSF47459">
    <property type="entry name" value="HLH, helix-loop-helix DNA-binding domain"/>
    <property type="match status" value="1"/>
</dbReference>
<dbReference type="Gene3D" id="4.10.280.10">
    <property type="entry name" value="Helix-loop-helix DNA-binding domain"/>
    <property type="match status" value="1"/>
</dbReference>
<dbReference type="Proteomes" id="UP000030641">
    <property type="component" value="Unassembled WGS sequence"/>
</dbReference>
<reference evidence="4 5" key="1">
    <citation type="journal article" date="2014" name="BMC Genomics">
        <title>Genome sequencing of four Aureobasidium pullulans varieties: biotechnological potential, stress tolerance, and description of new species.</title>
        <authorList>
            <person name="Gostin Ar C."/>
            <person name="Ohm R.A."/>
            <person name="Kogej T."/>
            <person name="Sonjak S."/>
            <person name="Turk M."/>
            <person name="Zajc J."/>
            <person name="Zalar P."/>
            <person name="Grube M."/>
            <person name="Sun H."/>
            <person name="Han J."/>
            <person name="Sharma A."/>
            <person name="Chiniquy J."/>
            <person name="Ngan C.Y."/>
            <person name="Lipzen A."/>
            <person name="Barry K."/>
            <person name="Grigoriev I.V."/>
            <person name="Gunde-Cimerman N."/>
        </authorList>
    </citation>
    <scope>NUCLEOTIDE SEQUENCE [LARGE SCALE GENOMIC DNA]</scope>
    <source>
        <strain evidence="4 5">EXF-2481</strain>
    </source>
</reference>
<evidence type="ECO:0000256" key="1">
    <source>
        <dbReference type="SAM" id="Coils"/>
    </source>
</evidence>
<gene>
    <name evidence="4" type="ORF">AUEXF2481DRAFT_36226</name>
</gene>
<dbReference type="AlphaFoldDB" id="A0A074YXK7"/>
<dbReference type="SMART" id="SM00353">
    <property type="entry name" value="HLH"/>
    <property type="match status" value="1"/>
</dbReference>
<dbReference type="STRING" id="1043005.A0A074YXK7"/>
<dbReference type="RefSeq" id="XP_013347445.1">
    <property type="nucleotide sequence ID" value="XM_013491991.1"/>
</dbReference>
<evidence type="ECO:0000256" key="2">
    <source>
        <dbReference type="SAM" id="MobiDB-lite"/>
    </source>
</evidence>
<dbReference type="GeneID" id="25365509"/>
<dbReference type="CDD" id="cd11395">
    <property type="entry name" value="bHLHzip_SREBP_like"/>
    <property type="match status" value="1"/>
</dbReference>
<dbReference type="PANTHER" id="PTHR47336:SF2">
    <property type="entry name" value="TRANSCRIPTION FACTOR HMS1-RELATED"/>
    <property type="match status" value="1"/>
</dbReference>
<dbReference type="GO" id="GO:0046983">
    <property type="term" value="F:protein dimerization activity"/>
    <property type="evidence" value="ECO:0007669"/>
    <property type="project" value="InterPro"/>
</dbReference>
<evidence type="ECO:0000313" key="5">
    <source>
        <dbReference type="Proteomes" id="UP000030641"/>
    </source>
</evidence>
<feature type="region of interest" description="Disordered" evidence="2">
    <location>
        <begin position="132"/>
        <end position="194"/>
    </location>
</feature>
<feature type="domain" description="BHLH" evidence="3">
    <location>
        <begin position="193"/>
        <end position="256"/>
    </location>
</feature>
<protein>
    <recommendedName>
        <fullName evidence="3">BHLH domain-containing protein</fullName>
    </recommendedName>
</protein>
<dbReference type="InterPro" id="IPR011598">
    <property type="entry name" value="bHLH_dom"/>
</dbReference>
<organism evidence="4 5">
    <name type="scientific">Aureobasidium subglaciale (strain EXF-2481)</name>
    <name type="common">Aureobasidium pullulans var. subglaciale</name>
    <dbReference type="NCBI Taxonomy" id="1043005"/>
    <lineage>
        <taxon>Eukaryota</taxon>
        <taxon>Fungi</taxon>
        <taxon>Dikarya</taxon>
        <taxon>Ascomycota</taxon>
        <taxon>Pezizomycotina</taxon>
        <taxon>Dothideomycetes</taxon>
        <taxon>Dothideomycetidae</taxon>
        <taxon>Dothideales</taxon>
        <taxon>Saccotheciaceae</taxon>
        <taxon>Aureobasidium</taxon>
    </lineage>
</organism>
<dbReference type="InterPro" id="IPR052099">
    <property type="entry name" value="Regulatory_TF_Diverse"/>
</dbReference>
<dbReference type="InterPro" id="IPR036638">
    <property type="entry name" value="HLH_DNA-bd_sf"/>
</dbReference>
<keyword evidence="5" id="KW-1185">Reference proteome</keyword>
<evidence type="ECO:0000259" key="3">
    <source>
        <dbReference type="PROSITE" id="PS50888"/>
    </source>
</evidence>
<proteinExistence type="predicted"/>
<evidence type="ECO:0000313" key="4">
    <source>
        <dbReference type="EMBL" id="KEQ98912.1"/>
    </source>
</evidence>
<dbReference type="OrthoDB" id="2133190at2759"/>
<dbReference type="PANTHER" id="PTHR47336">
    <property type="entry name" value="TRANSCRIPTION FACTOR HMS1-RELATED"/>
    <property type="match status" value="1"/>
</dbReference>
<accession>A0A074YXK7</accession>
<feature type="coiled-coil region" evidence="1">
    <location>
        <begin position="206"/>
        <end position="266"/>
    </location>
</feature>
<name>A0A074YXK7_AURSE</name>
<dbReference type="HOGENOM" id="CLU_946591_0_0_1"/>
<dbReference type="Pfam" id="PF00010">
    <property type="entry name" value="HLH"/>
    <property type="match status" value="1"/>
</dbReference>
<dbReference type="PROSITE" id="PS50888">
    <property type="entry name" value="BHLH"/>
    <property type="match status" value="1"/>
</dbReference>
<feature type="compositionally biased region" description="Polar residues" evidence="2">
    <location>
        <begin position="169"/>
        <end position="182"/>
    </location>
</feature>
<dbReference type="InParanoid" id="A0A074YXK7"/>
<keyword evidence="1" id="KW-0175">Coiled coil</keyword>
<dbReference type="EMBL" id="KL584751">
    <property type="protein sequence ID" value="KEQ98912.1"/>
    <property type="molecule type" value="Genomic_DNA"/>
</dbReference>